<dbReference type="RefSeq" id="WP_009038912.1">
    <property type="nucleotide sequence ID" value="NZ_KQ968725.1"/>
</dbReference>
<dbReference type="PATRIC" id="fig|329854.7.peg.3662"/>
<protein>
    <submittedName>
        <fullName evidence="2">Uncharacterized protein</fullName>
    </submittedName>
</protein>
<gene>
    <name evidence="2" type="ORF">HMPREF2531_03600</name>
</gene>
<dbReference type="EMBL" id="LTDF01000137">
    <property type="protein sequence ID" value="KXT45451.1"/>
    <property type="molecule type" value="Genomic_DNA"/>
</dbReference>
<dbReference type="AlphaFoldDB" id="A0A139L1Z4"/>
<feature type="transmembrane region" description="Helical" evidence="1">
    <location>
        <begin position="15"/>
        <end position="40"/>
    </location>
</feature>
<accession>A0A139L1Z4</accession>
<proteinExistence type="predicted"/>
<reference evidence="2 3" key="1">
    <citation type="submission" date="2016-02" db="EMBL/GenBank/DDBJ databases">
        <authorList>
            <person name="Wen L."/>
            <person name="He K."/>
            <person name="Yang H."/>
        </authorList>
    </citation>
    <scope>NUCLEOTIDE SEQUENCE [LARGE SCALE GENOMIC DNA]</scope>
    <source>
        <strain evidence="2 3">KLE1704</strain>
    </source>
</reference>
<sequence>MMEESLKVAQGISDFGFMVIVCAVFLCLAAALMVACFKWFKSIINDMIKSNQSMVAELLTETKTQNDMLTDIAEGLRPETQLRIKNISSIYFDLAVERVCRIIKKVREENHIADREATKAKVHTLIMNMHEDRNSRFDAHSYRGKRLSSYTSPEWIEWVEQCVLSEVYAETVNNGRAYTNVQMVYDRIKIDFYHKLNQE</sequence>
<comment type="caution">
    <text evidence="2">The sequence shown here is derived from an EMBL/GenBank/DDBJ whole genome shotgun (WGS) entry which is preliminary data.</text>
</comment>
<evidence type="ECO:0000313" key="2">
    <source>
        <dbReference type="EMBL" id="KXT45451.1"/>
    </source>
</evidence>
<dbReference type="Proteomes" id="UP000070319">
    <property type="component" value="Unassembled WGS sequence"/>
</dbReference>
<evidence type="ECO:0000313" key="3">
    <source>
        <dbReference type="Proteomes" id="UP000070319"/>
    </source>
</evidence>
<name>A0A139L1Z4_9BACE</name>
<dbReference type="GeneID" id="82188838"/>
<evidence type="ECO:0000256" key="1">
    <source>
        <dbReference type="SAM" id="Phobius"/>
    </source>
</evidence>
<keyword evidence="1" id="KW-1133">Transmembrane helix</keyword>
<keyword evidence="1" id="KW-0472">Membrane</keyword>
<organism evidence="2">
    <name type="scientific">Bacteroides intestinalis</name>
    <dbReference type="NCBI Taxonomy" id="329854"/>
    <lineage>
        <taxon>Bacteria</taxon>
        <taxon>Pseudomonadati</taxon>
        <taxon>Bacteroidota</taxon>
        <taxon>Bacteroidia</taxon>
        <taxon>Bacteroidales</taxon>
        <taxon>Bacteroidaceae</taxon>
        <taxon>Bacteroides</taxon>
    </lineage>
</organism>
<keyword evidence="1" id="KW-0812">Transmembrane</keyword>